<dbReference type="SUPFAM" id="SSF75217">
    <property type="entry name" value="alpha/beta knot"/>
    <property type="match status" value="1"/>
</dbReference>
<comment type="similarity">
    <text evidence="3 15 17">Belongs to the RNA methyltransferase TrmD family.</text>
</comment>
<evidence type="ECO:0000256" key="17">
    <source>
        <dbReference type="RuleBase" id="RU003464"/>
    </source>
</evidence>
<dbReference type="Gene3D" id="3.40.1280.10">
    <property type="match status" value="1"/>
</dbReference>
<evidence type="ECO:0000256" key="14">
    <source>
        <dbReference type="ARBA" id="ARBA00047783"/>
    </source>
</evidence>
<evidence type="ECO:0000256" key="3">
    <source>
        <dbReference type="ARBA" id="ARBA00007630"/>
    </source>
</evidence>
<dbReference type="PANTHER" id="PTHR46417:SF1">
    <property type="entry name" value="TRNA (GUANINE-N(1)-)-METHYLTRANSFERASE"/>
    <property type="match status" value="1"/>
</dbReference>
<dbReference type="PIRSF" id="PIRSF000386">
    <property type="entry name" value="tRNA_mtase"/>
    <property type="match status" value="1"/>
</dbReference>
<protein>
    <recommendedName>
        <fullName evidence="6 15">tRNA (guanine-N(1)-)-methyltransferase</fullName>
        <ecNumber evidence="5 15">2.1.1.228</ecNumber>
    </recommendedName>
    <alternativeName>
        <fullName evidence="12 15">M1G-methyltransferase</fullName>
    </alternativeName>
    <alternativeName>
        <fullName evidence="13 15">tRNA [GM37] methyltransferase</fullName>
    </alternativeName>
</protein>
<accession>A0A7C4Z7W5</accession>
<sequence length="241" mass="27032">MRYTVLTLFPRLIEPWTEEALLAKAIERGLIEIRVRDIRDYAKDKHRQVDDYPYGGGAGMVLRPDVVVAAIEDQPPADEVILLTPAGEPFRQPLAEELATKEHLVLVSGRYEGIDARVENFVTREVSIGDFVLMGGEVAALAVIEATARLVPGVLGDPESHRLDSFSWGLLDYPQYTRPPEFRGFKVPEVLTSGHHGKVAEWRRREALKRTLERRPDLLKSAPLTEEDLRWLAESGAGEEA</sequence>
<evidence type="ECO:0000256" key="6">
    <source>
        <dbReference type="ARBA" id="ARBA00014679"/>
    </source>
</evidence>
<dbReference type="InterPro" id="IPR016009">
    <property type="entry name" value="tRNA_MeTrfase_TRMD/TRM10"/>
</dbReference>
<keyword evidence="9 15" id="KW-0808">Transferase</keyword>
<evidence type="ECO:0000256" key="12">
    <source>
        <dbReference type="ARBA" id="ARBA00029736"/>
    </source>
</evidence>
<evidence type="ECO:0000256" key="5">
    <source>
        <dbReference type="ARBA" id="ARBA00012807"/>
    </source>
</evidence>
<comment type="function">
    <text evidence="1 15 17">Specifically methylates guanosine-37 in various tRNAs.</text>
</comment>
<evidence type="ECO:0000256" key="7">
    <source>
        <dbReference type="ARBA" id="ARBA00022490"/>
    </source>
</evidence>
<dbReference type="GO" id="GO:0005829">
    <property type="term" value="C:cytosol"/>
    <property type="evidence" value="ECO:0007669"/>
    <property type="project" value="TreeGrafter"/>
</dbReference>
<dbReference type="Pfam" id="PF01746">
    <property type="entry name" value="tRNA_m1G_MT"/>
    <property type="match status" value="1"/>
</dbReference>
<organism evidence="19">
    <name type="scientific">Oceanithermus profundus</name>
    <dbReference type="NCBI Taxonomy" id="187137"/>
    <lineage>
        <taxon>Bacteria</taxon>
        <taxon>Thermotogati</taxon>
        <taxon>Deinococcota</taxon>
        <taxon>Deinococci</taxon>
        <taxon>Thermales</taxon>
        <taxon>Thermaceae</taxon>
        <taxon>Oceanithermus</taxon>
    </lineage>
</organism>
<comment type="caution">
    <text evidence="19">The sequence shown here is derived from an EMBL/GenBank/DDBJ whole genome shotgun (WGS) entry which is preliminary data.</text>
</comment>
<evidence type="ECO:0000256" key="9">
    <source>
        <dbReference type="ARBA" id="ARBA00022679"/>
    </source>
</evidence>
<keyword evidence="8 15" id="KW-0489">Methyltransferase</keyword>
<dbReference type="NCBIfam" id="NF000648">
    <property type="entry name" value="PRK00026.1"/>
    <property type="match status" value="1"/>
</dbReference>
<dbReference type="HAMAP" id="MF_00605">
    <property type="entry name" value="TrmD"/>
    <property type="match status" value="1"/>
</dbReference>
<dbReference type="EC" id="2.1.1.228" evidence="5 15"/>
<dbReference type="FunFam" id="1.10.1270.20:FF:000001">
    <property type="entry name" value="tRNA (guanine-N(1)-)-methyltransferase"/>
    <property type="match status" value="1"/>
</dbReference>
<evidence type="ECO:0000256" key="10">
    <source>
        <dbReference type="ARBA" id="ARBA00022691"/>
    </source>
</evidence>
<keyword evidence="7 15" id="KW-0963">Cytoplasm</keyword>
<reference evidence="19" key="1">
    <citation type="journal article" date="2020" name="mSystems">
        <title>Genome- and Community-Level Interaction Insights into Carbon Utilization and Element Cycling Functions of Hydrothermarchaeota in Hydrothermal Sediment.</title>
        <authorList>
            <person name="Zhou Z."/>
            <person name="Liu Y."/>
            <person name="Xu W."/>
            <person name="Pan J."/>
            <person name="Luo Z.H."/>
            <person name="Li M."/>
        </authorList>
    </citation>
    <scope>NUCLEOTIDE SEQUENCE [LARGE SCALE GENOMIC DNA]</scope>
    <source>
        <strain evidence="19">HyVt-570</strain>
    </source>
</reference>
<dbReference type="InterPro" id="IPR023148">
    <property type="entry name" value="tRNA_m1G_MeTrfase_C_sf"/>
</dbReference>
<evidence type="ECO:0000256" key="2">
    <source>
        <dbReference type="ARBA" id="ARBA00004496"/>
    </source>
</evidence>
<dbReference type="InterPro" id="IPR029026">
    <property type="entry name" value="tRNA_m1G_MTases_N"/>
</dbReference>
<dbReference type="EMBL" id="DRPZ01000054">
    <property type="protein sequence ID" value="HGY08796.1"/>
    <property type="molecule type" value="Genomic_DNA"/>
</dbReference>
<feature type="domain" description="tRNA methyltransferase TRMD/TRM10-type" evidence="18">
    <location>
        <begin position="1"/>
        <end position="220"/>
    </location>
</feature>
<comment type="catalytic activity">
    <reaction evidence="14 15 17">
        <text>guanosine(37) in tRNA + S-adenosyl-L-methionine = N(1)-methylguanosine(37) in tRNA + S-adenosyl-L-homocysteine + H(+)</text>
        <dbReference type="Rhea" id="RHEA:36899"/>
        <dbReference type="Rhea" id="RHEA-COMP:10145"/>
        <dbReference type="Rhea" id="RHEA-COMP:10147"/>
        <dbReference type="ChEBI" id="CHEBI:15378"/>
        <dbReference type="ChEBI" id="CHEBI:57856"/>
        <dbReference type="ChEBI" id="CHEBI:59789"/>
        <dbReference type="ChEBI" id="CHEBI:73542"/>
        <dbReference type="ChEBI" id="CHEBI:74269"/>
        <dbReference type="EC" id="2.1.1.228"/>
    </reaction>
</comment>
<dbReference type="PANTHER" id="PTHR46417">
    <property type="entry name" value="TRNA (GUANINE-N(1)-)-METHYLTRANSFERASE"/>
    <property type="match status" value="1"/>
</dbReference>
<evidence type="ECO:0000256" key="4">
    <source>
        <dbReference type="ARBA" id="ARBA00011738"/>
    </source>
</evidence>
<dbReference type="NCBIfam" id="TIGR00088">
    <property type="entry name" value="trmD"/>
    <property type="match status" value="1"/>
</dbReference>
<dbReference type="CDD" id="cd18080">
    <property type="entry name" value="TrmD-like"/>
    <property type="match status" value="1"/>
</dbReference>
<dbReference type="GO" id="GO:0002939">
    <property type="term" value="P:tRNA N1-guanine methylation"/>
    <property type="evidence" value="ECO:0007669"/>
    <property type="project" value="TreeGrafter"/>
</dbReference>
<dbReference type="FunFam" id="3.40.1280.10:FF:000001">
    <property type="entry name" value="tRNA (guanine-N(1)-)-methyltransferase"/>
    <property type="match status" value="1"/>
</dbReference>
<dbReference type="InterPro" id="IPR002649">
    <property type="entry name" value="tRNA_m1G_MeTrfase_TrmD"/>
</dbReference>
<gene>
    <name evidence="15 19" type="primary">trmD</name>
    <name evidence="19" type="ORF">ENK37_01900</name>
</gene>
<evidence type="ECO:0000256" key="11">
    <source>
        <dbReference type="ARBA" id="ARBA00022694"/>
    </source>
</evidence>
<evidence type="ECO:0000256" key="16">
    <source>
        <dbReference type="PIRSR" id="PIRSR000386-1"/>
    </source>
</evidence>
<evidence type="ECO:0000256" key="15">
    <source>
        <dbReference type="HAMAP-Rule" id="MF_00605"/>
    </source>
</evidence>
<dbReference type="Proteomes" id="UP000885759">
    <property type="component" value="Unassembled WGS sequence"/>
</dbReference>
<feature type="binding site" evidence="15 16">
    <location>
        <position position="109"/>
    </location>
    <ligand>
        <name>S-adenosyl-L-methionine</name>
        <dbReference type="ChEBI" id="CHEBI:59789"/>
    </ligand>
</feature>
<dbReference type="Gene3D" id="1.10.1270.20">
    <property type="entry name" value="tRNA(m1g37)methyltransferase, domain 2"/>
    <property type="match status" value="1"/>
</dbReference>
<dbReference type="GO" id="GO:0052906">
    <property type="term" value="F:tRNA (guanine(37)-N1)-methyltransferase activity"/>
    <property type="evidence" value="ECO:0007669"/>
    <property type="project" value="UniProtKB-UniRule"/>
</dbReference>
<proteinExistence type="inferred from homology"/>
<comment type="subunit">
    <text evidence="4 15 17">Homodimer.</text>
</comment>
<evidence type="ECO:0000256" key="8">
    <source>
        <dbReference type="ARBA" id="ARBA00022603"/>
    </source>
</evidence>
<evidence type="ECO:0000313" key="19">
    <source>
        <dbReference type="EMBL" id="HGY08796.1"/>
    </source>
</evidence>
<keyword evidence="11 15" id="KW-0819">tRNA processing</keyword>
<name>A0A7C4Z7W5_9DEIN</name>
<evidence type="ECO:0000256" key="13">
    <source>
        <dbReference type="ARBA" id="ARBA00033392"/>
    </source>
</evidence>
<keyword evidence="10 15" id="KW-0949">S-adenosyl-L-methionine</keyword>
<evidence type="ECO:0000256" key="1">
    <source>
        <dbReference type="ARBA" id="ARBA00002634"/>
    </source>
</evidence>
<comment type="subcellular location">
    <subcellularLocation>
        <location evidence="2 15 17">Cytoplasm</location>
    </subcellularLocation>
</comment>
<dbReference type="AlphaFoldDB" id="A0A7C4Z7W5"/>
<evidence type="ECO:0000259" key="18">
    <source>
        <dbReference type="Pfam" id="PF01746"/>
    </source>
</evidence>
<feature type="binding site" evidence="15 16">
    <location>
        <begin position="128"/>
        <end position="133"/>
    </location>
    <ligand>
        <name>S-adenosyl-L-methionine</name>
        <dbReference type="ChEBI" id="CHEBI:59789"/>
    </ligand>
</feature>
<dbReference type="InterPro" id="IPR029028">
    <property type="entry name" value="Alpha/beta_knot_MTases"/>
</dbReference>